<feature type="domain" description="ABC transporter" evidence="5">
    <location>
        <begin position="25"/>
        <end position="266"/>
    </location>
</feature>
<dbReference type="KEGG" id="noy:EXE57_09575"/>
<dbReference type="PANTHER" id="PTHR43776">
    <property type="entry name" value="TRANSPORT ATP-BINDING PROTEIN"/>
    <property type="match status" value="1"/>
</dbReference>
<dbReference type="FunFam" id="3.40.50.300:FF:000016">
    <property type="entry name" value="Oligopeptide ABC transporter ATP-binding component"/>
    <property type="match status" value="1"/>
</dbReference>
<dbReference type="InterPro" id="IPR027417">
    <property type="entry name" value="P-loop_NTPase"/>
</dbReference>
<evidence type="ECO:0000256" key="1">
    <source>
        <dbReference type="ARBA" id="ARBA00005417"/>
    </source>
</evidence>
<dbReference type="InterPro" id="IPR017871">
    <property type="entry name" value="ABC_transporter-like_CS"/>
</dbReference>
<dbReference type="RefSeq" id="WP_135076884.1">
    <property type="nucleotide sequence ID" value="NZ_CP038267.1"/>
</dbReference>
<sequence>MSDRPTPADDDLLVDVEGLKVHFPIKRGVVFDKIVGFVYAVDGIDLKIRRGETYGLVGESGCGKSTLGRAILKLEEPTEGSVVFEGEDIATLKGETLRRKRREMQMVFQDPMSSLDPRQSVESLLVEGMRAHGLDTDKAATKARLLELLAAVGLPPAALAKYPHEFSGGQRQRIGIARALSVSPKLIVADEPVSALDVSVQAQVLNLLEELQDEFGLTYLVVAHDLAVVRHISDRIGVMYLGGLVEESEAGELYDTPLHPYTRALMSAVPVPDPAIEDRREQILLTGDLPSPSNPPSGCRFHTRCPWRQATRCDDERPQLRVVEVDGVTPGHRVACHWAEAIAAGDLGAHAVDAELVEATSGAADGGSAFGPASVSELG</sequence>
<dbReference type="InterPro" id="IPR003593">
    <property type="entry name" value="AAA+_ATPase"/>
</dbReference>
<protein>
    <submittedName>
        <fullName evidence="6">ATP-binding cassette domain-containing protein</fullName>
    </submittedName>
</protein>
<dbReference type="Proteomes" id="UP000294894">
    <property type="component" value="Chromosome"/>
</dbReference>
<dbReference type="PROSITE" id="PS00211">
    <property type="entry name" value="ABC_TRANSPORTER_1"/>
    <property type="match status" value="1"/>
</dbReference>
<keyword evidence="2" id="KW-0813">Transport</keyword>
<evidence type="ECO:0000256" key="3">
    <source>
        <dbReference type="ARBA" id="ARBA00022741"/>
    </source>
</evidence>
<dbReference type="SUPFAM" id="SSF52540">
    <property type="entry name" value="P-loop containing nucleoside triphosphate hydrolases"/>
    <property type="match status" value="1"/>
</dbReference>
<dbReference type="AlphaFoldDB" id="A0A4P7GKC8"/>
<dbReference type="Pfam" id="PF00005">
    <property type="entry name" value="ABC_tran"/>
    <property type="match status" value="1"/>
</dbReference>
<dbReference type="CDD" id="cd03257">
    <property type="entry name" value="ABC_NikE_OppD_transporters"/>
    <property type="match status" value="1"/>
</dbReference>
<dbReference type="PANTHER" id="PTHR43776:SF7">
    <property type="entry name" value="D,D-DIPEPTIDE TRANSPORT ATP-BINDING PROTEIN DDPF-RELATED"/>
    <property type="match status" value="1"/>
</dbReference>
<dbReference type="PROSITE" id="PS50893">
    <property type="entry name" value="ABC_TRANSPORTER_2"/>
    <property type="match status" value="1"/>
</dbReference>
<reference evidence="6 7" key="1">
    <citation type="submission" date="2019-03" db="EMBL/GenBank/DDBJ databases">
        <title>Three New Species of Nocardioides, Nocardioides euryhalodurans sp. nov., Nocardioides seonyuensis sp. nov. and Nocardioides eburneoflavus sp. nov., Iolated from Soil.</title>
        <authorList>
            <person name="Roh S.G."/>
            <person name="Lee C."/>
            <person name="Kim M.-K."/>
            <person name="Kim S.B."/>
        </authorList>
    </citation>
    <scope>NUCLEOTIDE SEQUENCE [LARGE SCALE GENOMIC DNA]</scope>
    <source>
        <strain evidence="6 7">MMS17-SY117</strain>
    </source>
</reference>
<evidence type="ECO:0000313" key="6">
    <source>
        <dbReference type="EMBL" id="QBR92500.1"/>
    </source>
</evidence>
<keyword evidence="4 6" id="KW-0067">ATP-binding</keyword>
<dbReference type="GO" id="GO:0016887">
    <property type="term" value="F:ATP hydrolysis activity"/>
    <property type="evidence" value="ECO:0007669"/>
    <property type="project" value="InterPro"/>
</dbReference>
<dbReference type="InterPro" id="IPR050319">
    <property type="entry name" value="ABC_transp_ATP-bind"/>
</dbReference>
<dbReference type="Gene3D" id="3.40.50.300">
    <property type="entry name" value="P-loop containing nucleotide triphosphate hydrolases"/>
    <property type="match status" value="1"/>
</dbReference>
<evidence type="ECO:0000256" key="4">
    <source>
        <dbReference type="ARBA" id="ARBA00022840"/>
    </source>
</evidence>
<evidence type="ECO:0000259" key="5">
    <source>
        <dbReference type="PROSITE" id="PS50893"/>
    </source>
</evidence>
<proteinExistence type="inferred from homology"/>
<dbReference type="EMBL" id="CP038267">
    <property type="protein sequence ID" value="QBR92500.1"/>
    <property type="molecule type" value="Genomic_DNA"/>
</dbReference>
<organism evidence="6 7">
    <name type="scientific">Nocardioides euryhalodurans</name>
    <dbReference type="NCBI Taxonomy" id="2518370"/>
    <lineage>
        <taxon>Bacteria</taxon>
        <taxon>Bacillati</taxon>
        <taxon>Actinomycetota</taxon>
        <taxon>Actinomycetes</taxon>
        <taxon>Propionibacteriales</taxon>
        <taxon>Nocardioidaceae</taxon>
        <taxon>Nocardioides</taxon>
    </lineage>
</organism>
<comment type="similarity">
    <text evidence="1">Belongs to the ABC transporter superfamily.</text>
</comment>
<name>A0A4P7GKC8_9ACTN</name>
<dbReference type="GO" id="GO:0015833">
    <property type="term" value="P:peptide transport"/>
    <property type="evidence" value="ECO:0007669"/>
    <property type="project" value="InterPro"/>
</dbReference>
<keyword evidence="7" id="KW-1185">Reference proteome</keyword>
<dbReference type="OrthoDB" id="5357528at2"/>
<accession>A0A4P7GKC8</accession>
<dbReference type="Pfam" id="PF08352">
    <property type="entry name" value="oligo_HPY"/>
    <property type="match status" value="1"/>
</dbReference>
<evidence type="ECO:0000256" key="2">
    <source>
        <dbReference type="ARBA" id="ARBA00022448"/>
    </source>
</evidence>
<dbReference type="SMART" id="SM00382">
    <property type="entry name" value="AAA"/>
    <property type="match status" value="1"/>
</dbReference>
<dbReference type="InterPro" id="IPR003439">
    <property type="entry name" value="ABC_transporter-like_ATP-bd"/>
</dbReference>
<dbReference type="NCBIfam" id="TIGR01727">
    <property type="entry name" value="oligo_HPY"/>
    <property type="match status" value="1"/>
</dbReference>
<gene>
    <name evidence="6" type="ORF">EXE57_09575</name>
</gene>
<dbReference type="GO" id="GO:0055085">
    <property type="term" value="P:transmembrane transport"/>
    <property type="evidence" value="ECO:0007669"/>
    <property type="project" value="UniProtKB-ARBA"/>
</dbReference>
<dbReference type="GO" id="GO:0005524">
    <property type="term" value="F:ATP binding"/>
    <property type="evidence" value="ECO:0007669"/>
    <property type="project" value="UniProtKB-KW"/>
</dbReference>
<evidence type="ECO:0000313" key="7">
    <source>
        <dbReference type="Proteomes" id="UP000294894"/>
    </source>
</evidence>
<keyword evidence="3" id="KW-0547">Nucleotide-binding</keyword>
<dbReference type="InterPro" id="IPR013563">
    <property type="entry name" value="Oligopep_ABC_C"/>
</dbReference>